<evidence type="ECO:0000256" key="5">
    <source>
        <dbReference type="ARBA" id="ARBA00022692"/>
    </source>
</evidence>
<dbReference type="PANTHER" id="PTHR12888">
    <property type="entry name" value="PEROXISOME ASSEMBLY PROTEIN 12 PEROXIN-12"/>
    <property type="match status" value="1"/>
</dbReference>
<accession>A0ABD3MUN6</accession>
<sequence length="398" mass="45806">MARTLGPELQTLIMYAIDYNCMNYLSGSTACEMMYGLKRSKVVRASRQPSSKIDPLQSEDNLQRGNQTVDVHYQSRVAELTKLDKKLSTVLAALLPYCKERCDRLYNEWMEQSNGSPSFHPHINTRMNQSSNYTNSKKKFIQLYPYFHMVHEGSIFLYQFAYLMGNSAYWSFSLHAMGVILRRMTVADVQQQQQQKQMLAKQNHQNVLKGWALPSQQSTQTSPIQTHGSSSDSAKSALQTTITMPRLFRGAVLCSISYTLLSGWYSHFQRELQLRRRRWIAGVEDDSTLRRQEVEMNEEDSLRTTKLPIPPPPMPPNLIEEFDHNVDKWSCPICKEPRVNPTASTSGYVYCYKCIVKHIRNVGEYCPMTGMPCWEDRIVEELDKVKKVLGITYPVPEG</sequence>
<evidence type="ECO:0000256" key="9">
    <source>
        <dbReference type="ARBA" id="ARBA00022927"/>
    </source>
</evidence>
<dbReference type="SUPFAM" id="SSF57850">
    <property type="entry name" value="RING/U-box"/>
    <property type="match status" value="1"/>
</dbReference>
<gene>
    <name evidence="16" type="ORF">ACHAW5_008363</name>
</gene>
<evidence type="ECO:0000256" key="10">
    <source>
        <dbReference type="ARBA" id="ARBA00022989"/>
    </source>
</evidence>
<dbReference type="SMART" id="SM00184">
    <property type="entry name" value="RING"/>
    <property type="match status" value="1"/>
</dbReference>
<comment type="subcellular location">
    <subcellularLocation>
        <location evidence="1">Peroxisome membrane</location>
        <topology evidence="1">Multi-pass membrane protein</topology>
    </subcellularLocation>
</comment>
<evidence type="ECO:0000256" key="1">
    <source>
        <dbReference type="ARBA" id="ARBA00004585"/>
    </source>
</evidence>
<dbReference type="InterPro" id="IPR001841">
    <property type="entry name" value="Znf_RING"/>
</dbReference>
<keyword evidence="12" id="KW-0576">Peroxisome</keyword>
<comment type="pathway">
    <text evidence="2">Protein modification; protein ubiquitination.</text>
</comment>
<evidence type="ECO:0000256" key="12">
    <source>
        <dbReference type="ARBA" id="ARBA00023140"/>
    </source>
</evidence>
<evidence type="ECO:0000256" key="13">
    <source>
        <dbReference type="ARBA" id="ARBA00029692"/>
    </source>
</evidence>
<keyword evidence="5" id="KW-0812">Transmembrane</keyword>
<feature type="domain" description="RING-type" evidence="15">
    <location>
        <begin position="331"/>
        <end position="369"/>
    </location>
</feature>
<dbReference type="AlphaFoldDB" id="A0ABD3MUN6"/>
<evidence type="ECO:0000256" key="3">
    <source>
        <dbReference type="ARBA" id="ARBA00008704"/>
    </source>
</evidence>
<evidence type="ECO:0000256" key="6">
    <source>
        <dbReference type="ARBA" id="ARBA00022723"/>
    </source>
</evidence>
<evidence type="ECO:0000256" key="7">
    <source>
        <dbReference type="ARBA" id="ARBA00022771"/>
    </source>
</evidence>
<keyword evidence="11" id="KW-0472">Membrane</keyword>
<comment type="similarity">
    <text evidence="3">Belongs to the pex2/pex10/pex12 family.</text>
</comment>
<dbReference type="EMBL" id="JALLAZ020001701">
    <property type="protein sequence ID" value="KAL3767589.1"/>
    <property type="molecule type" value="Genomic_DNA"/>
</dbReference>
<dbReference type="GO" id="GO:0015031">
    <property type="term" value="P:protein transport"/>
    <property type="evidence" value="ECO:0007669"/>
    <property type="project" value="UniProtKB-KW"/>
</dbReference>
<keyword evidence="4" id="KW-0813">Transport</keyword>
<dbReference type="InterPro" id="IPR017375">
    <property type="entry name" value="PEX12"/>
</dbReference>
<proteinExistence type="inferred from homology"/>
<feature type="region of interest" description="Disordered" evidence="14">
    <location>
        <begin position="46"/>
        <end position="65"/>
    </location>
</feature>
<keyword evidence="6" id="KW-0479">Metal-binding</keyword>
<dbReference type="PANTHER" id="PTHR12888:SF0">
    <property type="entry name" value="PEROXISOME ASSEMBLY PROTEIN 12"/>
    <property type="match status" value="1"/>
</dbReference>
<keyword evidence="17" id="KW-1185">Reference proteome</keyword>
<evidence type="ECO:0000256" key="4">
    <source>
        <dbReference type="ARBA" id="ARBA00022448"/>
    </source>
</evidence>
<comment type="caution">
    <text evidence="16">The sequence shown here is derived from an EMBL/GenBank/DDBJ whole genome shotgun (WGS) entry which is preliminary data.</text>
</comment>
<keyword evidence="9" id="KW-0653">Protein transport</keyword>
<dbReference type="InterPro" id="IPR006845">
    <property type="entry name" value="Pex_N"/>
</dbReference>
<evidence type="ECO:0000256" key="2">
    <source>
        <dbReference type="ARBA" id="ARBA00004906"/>
    </source>
</evidence>
<dbReference type="Pfam" id="PF00097">
    <property type="entry name" value="zf-C3HC4"/>
    <property type="match status" value="1"/>
</dbReference>
<dbReference type="InterPro" id="IPR013083">
    <property type="entry name" value="Znf_RING/FYVE/PHD"/>
</dbReference>
<evidence type="ECO:0000256" key="8">
    <source>
        <dbReference type="ARBA" id="ARBA00022833"/>
    </source>
</evidence>
<dbReference type="PROSITE" id="PS51257">
    <property type="entry name" value="PROKAR_LIPOPROTEIN"/>
    <property type="match status" value="1"/>
</dbReference>
<reference evidence="16 17" key="1">
    <citation type="submission" date="2024-10" db="EMBL/GenBank/DDBJ databases">
        <title>Updated reference genomes for cyclostephanoid diatoms.</title>
        <authorList>
            <person name="Roberts W.R."/>
            <person name="Alverson A.J."/>
        </authorList>
    </citation>
    <scope>NUCLEOTIDE SEQUENCE [LARGE SCALE GENOMIC DNA]</scope>
    <source>
        <strain evidence="16 17">AJA276-08</strain>
    </source>
</reference>
<dbReference type="Proteomes" id="UP001530315">
    <property type="component" value="Unassembled WGS sequence"/>
</dbReference>
<dbReference type="GO" id="GO:0008270">
    <property type="term" value="F:zinc ion binding"/>
    <property type="evidence" value="ECO:0007669"/>
    <property type="project" value="UniProtKB-KW"/>
</dbReference>
<dbReference type="Gene3D" id="3.30.40.10">
    <property type="entry name" value="Zinc/RING finger domain, C3HC4 (zinc finger)"/>
    <property type="match status" value="1"/>
</dbReference>
<keyword evidence="7" id="KW-0863">Zinc-finger</keyword>
<dbReference type="GO" id="GO:0007031">
    <property type="term" value="P:peroxisome organization"/>
    <property type="evidence" value="ECO:0007669"/>
    <property type="project" value="UniProtKB-ARBA"/>
</dbReference>
<evidence type="ECO:0000313" key="16">
    <source>
        <dbReference type="EMBL" id="KAL3767589.1"/>
    </source>
</evidence>
<dbReference type="Pfam" id="PF04757">
    <property type="entry name" value="Pex2_Pex12"/>
    <property type="match status" value="1"/>
</dbReference>
<dbReference type="InterPro" id="IPR018957">
    <property type="entry name" value="Znf_C3HC4_RING-type"/>
</dbReference>
<evidence type="ECO:0000313" key="17">
    <source>
        <dbReference type="Proteomes" id="UP001530315"/>
    </source>
</evidence>
<keyword evidence="10" id="KW-1133">Transmembrane helix</keyword>
<evidence type="ECO:0000259" key="15">
    <source>
        <dbReference type="SMART" id="SM00184"/>
    </source>
</evidence>
<dbReference type="GO" id="GO:0005778">
    <property type="term" value="C:peroxisomal membrane"/>
    <property type="evidence" value="ECO:0007669"/>
    <property type="project" value="UniProtKB-SubCell"/>
</dbReference>
<evidence type="ECO:0000256" key="14">
    <source>
        <dbReference type="SAM" id="MobiDB-lite"/>
    </source>
</evidence>
<protein>
    <recommendedName>
        <fullName evidence="13">Peroxin-12</fullName>
    </recommendedName>
</protein>
<evidence type="ECO:0000256" key="11">
    <source>
        <dbReference type="ARBA" id="ARBA00023136"/>
    </source>
</evidence>
<keyword evidence="8" id="KW-0862">Zinc</keyword>
<organism evidence="16 17">
    <name type="scientific">Stephanodiscus triporus</name>
    <dbReference type="NCBI Taxonomy" id="2934178"/>
    <lineage>
        <taxon>Eukaryota</taxon>
        <taxon>Sar</taxon>
        <taxon>Stramenopiles</taxon>
        <taxon>Ochrophyta</taxon>
        <taxon>Bacillariophyta</taxon>
        <taxon>Coscinodiscophyceae</taxon>
        <taxon>Thalassiosirophycidae</taxon>
        <taxon>Stephanodiscales</taxon>
        <taxon>Stephanodiscaceae</taxon>
        <taxon>Stephanodiscus</taxon>
    </lineage>
</organism>
<name>A0ABD3MUN6_9STRA</name>